<name>A0AAW2SKD0_SESRA</name>
<reference evidence="2" key="1">
    <citation type="submission" date="2020-06" db="EMBL/GenBank/DDBJ databases">
        <authorList>
            <person name="Li T."/>
            <person name="Hu X."/>
            <person name="Zhang T."/>
            <person name="Song X."/>
            <person name="Zhang H."/>
            <person name="Dai N."/>
            <person name="Sheng W."/>
            <person name="Hou X."/>
            <person name="Wei L."/>
        </authorList>
    </citation>
    <scope>NUCLEOTIDE SEQUENCE</scope>
    <source>
        <strain evidence="2">G02</strain>
        <tissue evidence="2">Leaf</tissue>
    </source>
</reference>
<reference evidence="2" key="2">
    <citation type="journal article" date="2024" name="Plant">
        <title>Genomic evolution and insights into agronomic trait innovations of Sesamum species.</title>
        <authorList>
            <person name="Miao H."/>
            <person name="Wang L."/>
            <person name="Qu L."/>
            <person name="Liu H."/>
            <person name="Sun Y."/>
            <person name="Le M."/>
            <person name="Wang Q."/>
            <person name="Wei S."/>
            <person name="Zheng Y."/>
            <person name="Lin W."/>
            <person name="Duan Y."/>
            <person name="Cao H."/>
            <person name="Xiong S."/>
            <person name="Wang X."/>
            <person name="Wei L."/>
            <person name="Li C."/>
            <person name="Ma Q."/>
            <person name="Ju M."/>
            <person name="Zhao R."/>
            <person name="Li G."/>
            <person name="Mu C."/>
            <person name="Tian Q."/>
            <person name="Mei H."/>
            <person name="Zhang T."/>
            <person name="Gao T."/>
            <person name="Zhang H."/>
        </authorList>
    </citation>
    <scope>NUCLEOTIDE SEQUENCE</scope>
    <source>
        <strain evidence="2">G02</strain>
    </source>
</reference>
<evidence type="ECO:0000256" key="1">
    <source>
        <dbReference type="SAM" id="MobiDB-lite"/>
    </source>
</evidence>
<dbReference type="AlphaFoldDB" id="A0AAW2SKD0"/>
<comment type="caution">
    <text evidence="2">The sequence shown here is derived from an EMBL/GenBank/DDBJ whole genome shotgun (WGS) entry which is preliminary data.</text>
</comment>
<protein>
    <submittedName>
        <fullName evidence="2">Uncharacterized protein</fullName>
    </submittedName>
</protein>
<organism evidence="2">
    <name type="scientific">Sesamum radiatum</name>
    <name type="common">Black benniseed</name>
    <dbReference type="NCBI Taxonomy" id="300843"/>
    <lineage>
        <taxon>Eukaryota</taxon>
        <taxon>Viridiplantae</taxon>
        <taxon>Streptophyta</taxon>
        <taxon>Embryophyta</taxon>
        <taxon>Tracheophyta</taxon>
        <taxon>Spermatophyta</taxon>
        <taxon>Magnoliopsida</taxon>
        <taxon>eudicotyledons</taxon>
        <taxon>Gunneridae</taxon>
        <taxon>Pentapetalae</taxon>
        <taxon>asterids</taxon>
        <taxon>lamiids</taxon>
        <taxon>Lamiales</taxon>
        <taxon>Pedaliaceae</taxon>
        <taxon>Sesamum</taxon>
    </lineage>
</organism>
<sequence>MSTSAPPPPERGRRGQGRGQGRGRDPPSHPQAEPADLAPTTPSSEAVSQPS</sequence>
<feature type="region of interest" description="Disordered" evidence="1">
    <location>
        <begin position="1"/>
        <end position="51"/>
    </location>
</feature>
<evidence type="ECO:0000313" key="2">
    <source>
        <dbReference type="EMBL" id="KAL0392888.1"/>
    </source>
</evidence>
<gene>
    <name evidence="2" type="ORF">Sradi_2511600</name>
</gene>
<proteinExistence type="predicted"/>
<dbReference type="EMBL" id="JACGWJ010000010">
    <property type="protein sequence ID" value="KAL0392888.1"/>
    <property type="molecule type" value="Genomic_DNA"/>
</dbReference>
<feature type="compositionally biased region" description="Polar residues" evidence="1">
    <location>
        <begin position="40"/>
        <end position="51"/>
    </location>
</feature>
<accession>A0AAW2SKD0</accession>